<comment type="pathway">
    <text evidence="1">Cell wall biogenesis; lipoteichoic acid biosynthesis.</text>
</comment>
<comment type="similarity">
    <text evidence="1">Belongs to the DltD family.</text>
</comment>
<accession>A0A0R2KQZ6</accession>
<dbReference type="OrthoDB" id="1700484at2"/>
<evidence type="ECO:0000313" key="4">
    <source>
        <dbReference type="Proteomes" id="UP000051500"/>
    </source>
</evidence>
<name>A0A0R2KQZ6_9LACO</name>
<dbReference type="GO" id="GO:0070395">
    <property type="term" value="P:lipoteichoic acid biosynthetic process"/>
    <property type="evidence" value="ECO:0007669"/>
    <property type="project" value="UniProtKB-UniRule"/>
</dbReference>
<comment type="caution">
    <text evidence="3">The sequence shown here is derived from an EMBL/GenBank/DDBJ whole genome shotgun (WGS) entry which is preliminary data.</text>
</comment>
<gene>
    <name evidence="3" type="ORF">IV53_GL000529</name>
</gene>
<dbReference type="STRING" id="1122146.IV53_GL000529"/>
<keyword evidence="1 2" id="KW-0472">Membrane</keyword>
<dbReference type="InterPro" id="IPR006998">
    <property type="entry name" value="DltD"/>
</dbReference>
<organism evidence="3 4">
    <name type="scientific">Ligilactobacillus ceti DSM 22408</name>
    <dbReference type="NCBI Taxonomy" id="1122146"/>
    <lineage>
        <taxon>Bacteria</taxon>
        <taxon>Bacillati</taxon>
        <taxon>Bacillota</taxon>
        <taxon>Bacilli</taxon>
        <taxon>Lactobacillales</taxon>
        <taxon>Lactobacillaceae</taxon>
        <taxon>Ligilactobacillus</taxon>
    </lineage>
</organism>
<dbReference type="Proteomes" id="UP000051500">
    <property type="component" value="Unassembled WGS sequence"/>
</dbReference>
<dbReference type="AlphaFoldDB" id="A0A0R2KQZ6"/>
<evidence type="ECO:0000313" key="3">
    <source>
        <dbReference type="EMBL" id="KRN88564.1"/>
    </source>
</evidence>
<keyword evidence="2" id="KW-1133">Transmembrane helix</keyword>
<dbReference type="Pfam" id="PF04914">
    <property type="entry name" value="DltD"/>
    <property type="match status" value="1"/>
</dbReference>
<feature type="transmembrane region" description="Helical" evidence="2">
    <location>
        <begin position="6"/>
        <end position="27"/>
    </location>
</feature>
<dbReference type="PANTHER" id="PTHR40039:SF1">
    <property type="entry name" value="PROTEIN DLTD"/>
    <property type="match status" value="1"/>
</dbReference>
<keyword evidence="2" id="KW-0812">Transmembrane</keyword>
<evidence type="ECO:0000256" key="2">
    <source>
        <dbReference type="SAM" id="Phobius"/>
    </source>
</evidence>
<dbReference type="UniPathway" id="UPA00556"/>
<keyword evidence="1" id="KW-1003">Cell membrane</keyword>
<proteinExistence type="inferred from homology"/>
<evidence type="ECO:0000256" key="1">
    <source>
        <dbReference type="PIRNR" id="PIRNR021438"/>
    </source>
</evidence>
<dbReference type="InterPro" id="IPR023896">
    <property type="entry name" value="LTA_DltD"/>
</dbReference>
<dbReference type="PIRSF" id="PIRSF021438">
    <property type="entry name" value="DltD"/>
    <property type="match status" value="1"/>
</dbReference>
<dbReference type="eggNOG" id="COG3966">
    <property type="taxonomic scope" value="Bacteria"/>
</dbReference>
<dbReference type="PANTHER" id="PTHR40039">
    <property type="entry name" value="PROTEIN DLTD"/>
    <property type="match status" value="1"/>
</dbReference>
<reference evidence="3 4" key="1">
    <citation type="journal article" date="2015" name="Genome Announc.">
        <title>Expanding the biotechnology potential of lactobacilli through comparative genomics of 213 strains and associated genera.</title>
        <authorList>
            <person name="Sun Z."/>
            <person name="Harris H.M."/>
            <person name="McCann A."/>
            <person name="Guo C."/>
            <person name="Argimon S."/>
            <person name="Zhang W."/>
            <person name="Yang X."/>
            <person name="Jeffery I.B."/>
            <person name="Cooney J.C."/>
            <person name="Kagawa T.F."/>
            <person name="Liu W."/>
            <person name="Song Y."/>
            <person name="Salvetti E."/>
            <person name="Wrobel A."/>
            <person name="Rasinkangas P."/>
            <person name="Parkhill J."/>
            <person name="Rea M.C."/>
            <person name="O'Sullivan O."/>
            <person name="Ritari J."/>
            <person name="Douillard F.P."/>
            <person name="Paul Ross R."/>
            <person name="Yang R."/>
            <person name="Briner A.E."/>
            <person name="Felis G.E."/>
            <person name="de Vos W.M."/>
            <person name="Barrangou R."/>
            <person name="Klaenhammer T.R."/>
            <person name="Caufield P.W."/>
            <person name="Cui Y."/>
            <person name="Zhang H."/>
            <person name="O'Toole P.W."/>
        </authorList>
    </citation>
    <scope>NUCLEOTIDE SEQUENCE [LARGE SCALE GENOMIC DNA]</scope>
    <source>
        <strain evidence="3 4">DSM 22408</strain>
    </source>
</reference>
<dbReference type="PATRIC" id="fig|1122146.4.peg.544"/>
<dbReference type="NCBIfam" id="TIGR04092">
    <property type="entry name" value="LTA_DltD"/>
    <property type="match status" value="1"/>
</dbReference>
<dbReference type="RefSeq" id="WP_027106973.1">
    <property type="nucleotide sequence ID" value="NZ_JQBZ01000025.1"/>
</dbReference>
<protein>
    <recommendedName>
        <fullName evidence="1">Protein DltD</fullName>
    </recommendedName>
</protein>
<dbReference type="EMBL" id="JQBZ01000025">
    <property type="protein sequence ID" value="KRN88564.1"/>
    <property type="molecule type" value="Genomic_DNA"/>
</dbReference>
<keyword evidence="4" id="KW-1185">Reference proteome</keyword>
<sequence length="425" mass="48973">MNVKKALFNIFGPVILAALILITILVMPNSSHKISQKTIYQASLSQSKNIFKGNVVKRAAFEENYVPFLGSSEFSRMDSFHPSSMAIHYDRSYRPFLLGAPGSQSLAQYFGMQGVNAALKGKKAVMVVSPQWFVKKGIETGAFNLYYSNLEAVSWLLHATTSQVDRYAAKRLLTMTAGQNSNLIRKCLAKIADGQELTSFDKTYLKLKYNQLEREDRWFSTLAMNDRIGKIERVADKLPVQEDFSKLDEVAYKMGQKSANNNQFDIYNKFWNKRLKKSWKHLKHKQSHFDYVSSPEFADFELVLNQFKANKMNVIFVIPPVNTKWMAYTGLSQEMLDDFNAKITYQLKSQGFNHIVDLSQDGGVDYFMQDTIHLGWRGWLKMDQAVSPFLSEKQAQPTYHLNKYFFSKEWQKMQGEELSNFLKDK</sequence>
<dbReference type="GO" id="GO:0005886">
    <property type="term" value="C:plasma membrane"/>
    <property type="evidence" value="ECO:0007669"/>
    <property type="project" value="UniProtKB-UniRule"/>
</dbReference>
<dbReference type="SUPFAM" id="SSF52266">
    <property type="entry name" value="SGNH hydrolase"/>
    <property type="match status" value="1"/>
</dbReference>